<dbReference type="Pfam" id="PF07690">
    <property type="entry name" value="MFS_1"/>
    <property type="match status" value="1"/>
</dbReference>
<keyword evidence="5" id="KW-0723">Serine/threonine-protein kinase</keyword>
<feature type="transmembrane region" description="Helical" evidence="16">
    <location>
        <begin position="444"/>
        <end position="462"/>
    </location>
</feature>
<feature type="domain" description="PH" evidence="17">
    <location>
        <begin position="650"/>
        <end position="745"/>
    </location>
</feature>
<dbReference type="Gene3D" id="3.30.200.20">
    <property type="entry name" value="Phosphorylase Kinase, domain 1"/>
    <property type="match status" value="1"/>
</dbReference>
<comment type="cofactor">
    <cofactor evidence="1">
        <name>Mg(2+)</name>
        <dbReference type="ChEBI" id="CHEBI:18420"/>
    </cofactor>
</comment>
<keyword evidence="16" id="KW-1133">Transmembrane helix</keyword>
<feature type="region of interest" description="Disordered" evidence="15">
    <location>
        <begin position="1"/>
        <end position="89"/>
    </location>
</feature>
<keyword evidence="16" id="KW-0472">Membrane</keyword>
<dbReference type="SUPFAM" id="SSF50729">
    <property type="entry name" value="PH domain-like"/>
    <property type="match status" value="1"/>
</dbReference>
<dbReference type="InterPro" id="IPR000095">
    <property type="entry name" value="CRIB_dom"/>
</dbReference>
<dbReference type="PANTHER" id="PTHR45832:SF22">
    <property type="entry name" value="SERINE_THREONINE-PROTEIN KINASE SAMKA-RELATED"/>
    <property type="match status" value="1"/>
</dbReference>
<dbReference type="InterPro" id="IPR011009">
    <property type="entry name" value="Kinase-like_dom_sf"/>
</dbReference>
<feature type="compositionally biased region" description="Polar residues" evidence="15">
    <location>
        <begin position="36"/>
        <end position="56"/>
    </location>
</feature>
<dbReference type="InterPro" id="IPR011993">
    <property type="entry name" value="PH-like_dom_sf"/>
</dbReference>
<dbReference type="PROSITE" id="PS50108">
    <property type="entry name" value="CRIB"/>
    <property type="match status" value="1"/>
</dbReference>
<evidence type="ECO:0000256" key="5">
    <source>
        <dbReference type="ARBA" id="ARBA00022527"/>
    </source>
</evidence>
<dbReference type="Proteomes" id="UP000317494">
    <property type="component" value="Unassembled WGS sequence"/>
</dbReference>
<evidence type="ECO:0000256" key="8">
    <source>
        <dbReference type="ARBA" id="ARBA00022741"/>
    </source>
</evidence>
<feature type="compositionally biased region" description="Low complexity" evidence="15">
    <location>
        <begin position="896"/>
        <end position="906"/>
    </location>
</feature>
<dbReference type="FunFam" id="3.90.810.10:FF:000005">
    <property type="entry name" value="Non-specific serine/threonine protein kinase"/>
    <property type="match status" value="1"/>
</dbReference>
<evidence type="ECO:0000256" key="10">
    <source>
        <dbReference type="ARBA" id="ARBA00022840"/>
    </source>
</evidence>
<dbReference type="PROSITE" id="PS50011">
    <property type="entry name" value="PROTEIN_KINASE_DOM"/>
    <property type="match status" value="1"/>
</dbReference>
<comment type="similarity">
    <text evidence="3">Belongs to the protein kinase superfamily. STE Ser/Thr protein kinase family. STE20 subfamily.</text>
</comment>
<evidence type="ECO:0000256" key="12">
    <source>
        <dbReference type="ARBA" id="ARBA00047899"/>
    </source>
</evidence>
<dbReference type="Pfam" id="PF00069">
    <property type="entry name" value="Pkinase"/>
    <property type="match status" value="1"/>
</dbReference>
<feature type="compositionally biased region" description="Basic and acidic residues" evidence="15">
    <location>
        <begin position="907"/>
        <end position="979"/>
    </location>
</feature>
<feature type="region of interest" description="Disordered" evidence="15">
    <location>
        <begin position="814"/>
        <end position="1077"/>
    </location>
</feature>
<feature type="compositionally biased region" description="Basic and acidic residues" evidence="15">
    <location>
        <begin position="1042"/>
        <end position="1054"/>
    </location>
</feature>
<feature type="transmembrane region" description="Helical" evidence="16">
    <location>
        <begin position="221"/>
        <end position="239"/>
    </location>
</feature>
<evidence type="ECO:0000256" key="15">
    <source>
        <dbReference type="SAM" id="MobiDB-lite"/>
    </source>
</evidence>
<dbReference type="InterPro" id="IPR001849">
    <property type="entry name" value="PH_domain"/>
</dbReference>
<dbReference type="SMART" id="SM00233">
    <property type="entry name" value="PH"/>
    <property type="match status" value="1"/>
</dbReference>
<comment type="caution">
    <text evidence="21">The sequence shown here is derived from an EMBL/GenBank/DDBJ whole genome shotgun (WGS) entry which is preliminary data.</text>
</comment>
<feature type="transmembrane region" description="Helical" evidence="16">
    <location>
        <begin position="536"/>
        <end position="558"/>
    </location>
</feature>
<dbReference type="InterPro" id="IPR017441">
    <property type="entry name" value="Protein_kinase_ATP_BS"/>
</dbReference>
<evidence type="ECO:0000256" key="3">
    <source>
        <dbReference type="ARBA" id="ARBA00008874"/>
    </source>
</evidence>
<dbReference type="Gene3D" id="1.10.510.10">
    <property type="entry name" value="Transferase(Phosphotransferase) domain 1"/>
    <property type="match status" value="1"/>
</dbReference>
<dbReference type="InterPro" id="IPR020846">
    <property type="entry name" value="MFS_dom"/>
</dbReference>
<keyword evidence="16" id="KW-0812">Transmembrane</keyword>
<keyword evidence="7" id="KW-0479">Metal-binding</keyword>
<evidence type="ECO:0000256" key="6">
    <source>
        <dbReference type="ARBA" id="ARBA00022679"/>
    </source>
</evidence>
<dbReference type="PROSITE" id="PS50850">
    <property type="entry name" value="MFS"/>
    <property type="match status" value="1"/>
</dbReference>
<dbReference type="PANTHER" id="PTHR45832">
    <property type="entry name" value="SERINE/THREONINE-PROTEIN KINASE SAMKA-RELATED-RELATED"/>
    <property type="match status" value="1"/>
</dbReference>
<dbReference type="InterPro" id="IPR000719">
    <property type="entry name" value="Prot_kinase_dom"/>
</dbReference>
<feature type="domain" description="CRIB" evidence="19">
    <location>
        <begin position="749"/>
        <end position="762"/>
    </location>
</feature>
<dbReference type="PROSITE" id="PS00108">
    <property type="entry name" value="PROTEIN_KINASE_ST"/>
    <property type="match status" value="1"/>
</dbReference>
<feature type="domain" description="Protein kinase" evidence="18">
    <location>
        <begin position="1103"/>
        <end position="1354"/>
    </location>
</feature>
<feature type="compositionally biased region" description="Pro residues" evidence="15">
    <location>
        <begin position="1"/>
        <end position="13"/>
    </location>
</feature>
<dbReference type="Gene3D" id="1.20.1720.10">
    <property type="entry name" value="Multidrug resistance protein D"/>
    <property type="match status" value="1"/>
</dbReference>
<dbReference type="Pfam" id="PF00786">
    <property type="entry name" value="PBD"/>
    <property type="match status" value="1"/>
</dbReference>
<dbReference type="SUPFAM" id="SSF103473">
    <property type="entry name" value="MFS general substrate transporter"/>
    <property type="match status" value="1"/>
</dbReference>
<dbReference type="InterPro" id="IPR011701">
    <property type="entry name" value="MFS"/>
</dbReference>
<dbReference type="InterPro" id="IPR051931">
    <property type="entry name" value="PAK3-like"/>
</dbReference>
<dbReference type="PROSITE" id="PS50003">
    <property type="entry name" value="PH_DOMAIN"/>
    <property type="match status" value="1"/>
</dbReference>
<feature type="compositionally biased region" description="Polar residues" evidence="15">
    <location>
        <begin position="864"/>
        <end position="873"/>
    </location>
</feature>
<keyword evidence="22" id="KW-1185">Reference proteome</keyword>
<dbReference type="SMART" id="SM00220">
    <property type="entry name" value="S_TKc"/>
    <property type="match status" value="1"/>
</dbReference>
<dbReference type="EMBL" id="QEAN01000315">
    <property type="protein sequence ID" value="TPX40400.1"/>
    <property type="molecule type" value="Genomic_DNA"/>
</dbReference>
<dbReference type="FunFam" id="1.10.510.10:FF:000768">
    <property type="entry name" value="Non-specific serine/threonine protein kinase"/>
    <property type="match status" value="1"/>
</dbReference>
<gene>
    <name evidence="21" type="ORF">SeMB42_g06025</name>
</gene>
<dbReference type="InterPro" id="IPR008271">
    <property type="entry name" value="Ser/Thr_kinase_AS"/>
</dbReference>
<proteinExistence type="inferred from homology"/>
<dbReference type="PROSITE" id="PS00107">
    <property type="entry name" value="PROTEIN_KINASE_ATP"/>
    <property type="match status" value="1"/>
</dbReference>
<evidence type="ECO:0000313" key="21">
    <source>
        <dbReference type="EMBL" id="TPX40400.1"/>
    </source>
</evidence>
<evidence type="ECO:0000256" key="14">
    <source>
        <dbReference type="PROSITE-ProRule" id="PRU10141"/>
    </source>
</evidence>
<reference evidence="21 22" key="1">
    <citation type="journal article" date="2019" name="Sci. Rep.">
        <title>Comparative genomics of chytrid fungi reveal insights into the obligate biotrophic and pathogenic lifestyle of Synchytrium endobioticum.</title>
        <authorList>
            <person name="van de Vossenberg B.T.L.H."/>
            <person name="Warris S."/>
            <person name="Nguyen H.D.T."/>
            <person name="van Gent-Pelzer M.P.E."/>
            <person name="Joly D.L."/>
            <person name="van de Geest H.C."/>
            <person name="Bonants P.J.M."/>
            <person name="Smith D.S."/>
            <person name="Levesque C.A."/>
            <person name="van der Lee T.A.J."/>
        </authorList>
    </citation>
    <scope>NUCLEOTIDE SEQUENCE [LARGE SCALE GENOMIC DNA]</scope>
    <source>
        <strain evidence="21 22">MB42</strain>
    </source>
</reference>
<evidence type="ECO:0000256" key="11">
    <source>
        <dbReference type="ARBA" id="ARBA00022842"/>
    </source>
</evidence>
<feature type="transmembrane region" description="Helical" evidence="16">
    <location>
        <begin position="187"/>
        <end position="209"/>
    </location>
</feature>
<accession>A0A507CFW4</accession>
<keyword evidence="9" id="KW-0418">Kinase</keyword>
<dbReference type="InterPro" id="IPR033923">
    <property type="entry name" value="PAK_BD"/>
</dbReference>
<protein>
    <recommendedName>
        <fullName evidence="4">non-specific serine/threonine protein kinase</fullName>
        <ecNumber evidence="4">2.7.11.1</ecNumber>
    </recommendedName>
</protein>
<dbReference type="FunFam" id="3.30.200.20:FF:000705">
    <property type="entry name" value="Non-specific serine/threonine protein kinase"/>
    <property type="match status" value="1"/>
</dbReference>
<comment type="catalytic activity">
    <reaction evidence="12">
        <text>L-threonyl-[protein] + ATP = O-phospho-L-threonyl-[protein] + ADP + H(+)</text>
        <dbReference type="Rhea" id="RHEA:46608"/>
        <dbReference type="Rhea" id="RHEA-COMP:11060"/>
        <dbReference type="Rhea" id="RHEA-COMP:11605"/>
        <dbReference type="ChEBI" id="CHEBI:15378"/>
        <dbReference type="ChEBI" id="CHEBI:30013"/>
        <dbReference type="ChEBI" id="CHEBI:30616"/>
        <dbReference type="ChEBI" id="CHEBI:61977"/>
        <dbReference type="ChEBI" id="CHEBI:456216"/>
        <dbReference type="EC" id="2.7.11.1"/>
    </reaction>
</comment>
<dbReference type="CDD" id="cd06614">
    <property type="entry name" value="STKc_PAK"/>
    <property type="match status" value="1"/>
</dbReference>
<dbReference type="GO" id="GO:0106310">
    <property type="term" value="F:protein serine kinase activity"/>
    <property type="evidence" value="ECO:0007669"/>
    <property type="project" value="RHEA"/>
</dbReference>
<feature type="transmembrane region" description="Helical" evidence="16">
    <location>
        <begin position="154"/>
        <end position="175"/>
    </location>
</feature>
<dbReference type="EC" id="2.7.11.1" evidence="4"/>
<dbReference type="Pfam" id="PF00169">
    <property type="entry name" value="PH"/>
    <property type="match status" value="1"/>
</dbReference>
<dbReference type="InterPro" id="IPR036259">
    <property type="entry name" value="MFS_trans_sf"/>
</dbReference>
<feature type="transmembrane region" description="Helical" evidence="16">
    <location>
        <begin position="251"/>
        <end position="272"/>
    </location>
</feature>
<dbReference type="SMART" id="SM00285">
    <property type="entry name" value="PBD"/>
    <property type="match status" value="1"/>
</dbReference>
<dbReference type="Gene3D" id="3.90.810.10">
    <property type="entry name" value="CRIB domain"/>
    <property type="match status" value="1"/>
</dbReference>
<dbReference type="CDD" id="cd17323">
    <property type="entry name" value="MFS_Tpo1_MDR_like"/>
    <property type="match status" value="1"/>
</dbReference>
<dbReference type="GO" id="GO:0004674">
    <property type="term" value="F:protein serine/threonine kinase activity"/>
    <property type="evidence" value="ECO:0007669"/>
    <property type="project" value="UniProtKB-KW"/>
</dbReference>
<evidence type="ECO:0000256" key="9">
    <source>
        <dbReference type="ARBA" id="ARBA00022777"/>
    </source>
</evidence>
<feature type="compositionally biased region" description="Basic and acidic residues" evidence="15">
    <location>
        <begin position="996"/>
        <end position="1031"/>
    </location>
</feature>
<dbReference type="GO" id="GO:0016020">
    <property type="term" value="C:membrane"/>
    <property type="evidence" value="ECO:0007669"/>
    <property type="project" value="UniProtKB-SubCell"/>
</dbReference>
<evidence type="ECO:0000256" key="13">
    <source>
        <dbReference type="ARBA" id="ARBA00048679"/>
    </source>
</evidence>
<keyword evidence="6" id="KW-0808">Transferase</keyword>
<feature type="domain" description="Major facilitator superfamily (MFS) profile" evidence="20">
    <location>
        <begin position="156"/>
        <end position="562"/>
    </location>
</feature>
<feature type="compositionally biased region" description="Pro residues" evidence="15">
    <location>
        <begin position="876"/>
        <end position="891"/>
    </location>
</feature>
<dbReference type="GO" id="GO:0046872">
    <property type="term" value="F:metal ion binding"/>
    <property type="evidence" value="ECO:0007669"/>
    <property type="project" value="UniProtKB-KW"/>
</dbReference>
<evidence type="ECO:0000256" key="1">
    <source>
        <dbReference type="ARBA" id="ARBA00001946"/>
    </source>
</evidence>
<evidence type="ECO:0000256" key="2">
    <source>
        <dbReference type="ARBA" id="ARBA00004141"/>
    </source>
</evidence>
<dbReference type="GO" id="GO:0005524">
    <property type="term" value="F:ATP binding"/>
    <property type="evidence" value="ECO:0007669"/>
    <property type="project" value="UniProtKB-UniRule"/>
</dbReference>
<evidence type="ECO:0000313" key="22">
    <source>
        <dbReference type="Proteomes" id="UP000317494"/>
    </source>
</evidence>
<dbReference type="CDD" id="cd13279">
    <property type="entry name" value="PH_Cla4_Ste20"/>
    <property type="match status" value="1"/>
</dbReference>
<dbReference type="GO" id="GO:0022857">
    <property type="term" value="F:transmembrane transporter activity"/>
    <property type="evidence" value="ECO:0007669"/>
    <property type="project" value="InterPro"/>
</dbReference>
<evidence type="ECO:0000256" key="4">
    <source>
        <dbReference type="ARBA" id="ARBA00012513"/>
    </source>
</evidence>
<evidence type="ECO:0000259" key="17">
    <source>
        <dbReference type="PROSITE" id="PS50003"/>
    </source>
</evidence>
<evidence type="ECO:0000259" key="19">
    <source>
        <dbReference type="PROSITE" id="PS50108"/>
    </source>
</evidence>
<comment type="subcellular location">
    <subcellularLocation>
        <location evidence="2">Membrane</location>
        <topology evidence="2">Multi-pass membrane protein</topology>
    </subcellularLocation>
</comment>
<name>A0A507CFW4_9FUNG</name>
<dbReference type="InterPro" id="IPR036936">
    <property type="entry name" value="CRIB_dom_sf"/>
</dbReference>
<keyword evidence="10 14" id="KW-0067">ATP-binding</keyword>
<keyword evidence="11" id="KW-0460">Magnesium</keyword>
<comment type="catalytic activity">
    <reaction evidence="13">
        <text>L-seryl-[protein] + ATP = O-phospho-L-seryl-[protein] + ADP + H(+)</text>
        <dbReference type="Rhea" id="RHEA:17989"/>
        <dbReference type="Rhea" id="RHEA-COMP:9863"/>
        <dbReference type="Rhea" id="RHEA-COMP:11604"/>
        <dbReference type="ChEBI" id="CHEBI:15378"/>
        <dbReference type="ChEBI" id="CHEBI:29999"/>
        <dbReference type="ChEBI" id="CHEBI:30616"/>
        <dbReference type="ChEBI" id="CHEBI:83421"/>
        <dbReference type="ChEBI" id="CHEBI:456216"/>
        <dbReference type="EC" id="2.7.11.1"/>
    </reaction>
</comment>
<dbReference type="VEuPathDB" id="FungiDB:SeMB42_g06025"/>
<sequence>MHPRPFQPEPELPPAAVNAASENSQPAPPPVEHKSASTLPSSPQPLQTKLSSTLSRQVEAVVASSNKSDTTMIPLPIRKPSRSGSIMEDNVPITCPDERSLKSLPRPSLASATTVSEMTLEGGGVSGTAFDSADPKLIRLMEWKYSRFTPAQKWRSVVLVSSAAVIVPLSTNIYYPALITIQDEFQASATLVNTTVTCYILLIGFAPLFWSAIADAKGRKITYTLSLSIFLVTSIATAFSSSIQMLLGLRIAQAIGGSSVLAVGAGTISDLFAPAERGTAMAWYILGPQIGPLFGPLLGGVFTQYSGWRSIFWFLIPLWYDPDCDPKITTSYLMKSTKSKLANPLATFAFLKYPPIMAMILNSCIIYMIAYCLATSLARDYQTIYGFNALAGGLVYGGMTVGNLIGTVLAGKLSDRVMNEARRKLEETLHQDNMASVPEERLKGSLLVSWAVPIGLLIHGWCLATRSFWFFPIIGQFIFGLAQMAPFVIGNTYLVDCFPGQSASAMALNNAMRSIFGSLSALFVTPLEEALGPLGAGYMFTMLGACFMIAYLIVFFVWRYGEKSRMKFHRWSVSPVEDTENEDDVVGGLDGKVPVPAAHGVMYYGQGIEAARQRVRRGSIADIATSPDTSNQRSRNQCAADHTAAAMSSYVVKRGHTLVKEDGLRSFIWSKRWLLLREQTLTFHRNENAYQASALVFLKEVESVNRVELKPYCFEIVTKDKVYFIACKNDEDLYSWMDEIYSRCSPSGISAPSNFSHNVHVGFDATSGLFTGLPKEWIALLENSSITKEDMNKNPQAVLDVLEFYTENMKRDRAAASTKLRSPPSQRRIDPGSISRSYKDQYQDENGYDGAPVSFSPYGGFPMTSPQLQHSNTRVVPPPPPNRPAIVPRPPHTIDSGSLPSSSRSPYKSDARNNDWTDSRDRIVDSSYDMRDSGRDRHDWEARSQKADMRERHERERQRLEDRGTMNDGRLEPPLRRAPPDIQRPTDYANRAPPPDVRRPMPDTTRRPPPDLGRSDRERLERPDRNTDRNNDTMTMQNGHDLQSKSRDDRHEDGAMNGTSATPAVHGPVKKPTKSERLSTMTEAEIMSRLRGVVSKADPGQIYSKIKKIGQGASGSVYVARNIVTQSTVAIKQMDLAHQPRKELIVNEILVMKESQHPNIVNYLDSFLVRAELWVVMEYMEGGPLTDIIDANQLTEAQISAVTYETLKGLHHLHLRQIIHRDIKSDNVLLDSEGHVKITDFGFCAKLNSERNKRATMVGTPYWMAPEVVKQKDYGAKVDIWSLGIMAIEMVEGEPPYLEEEPLKALYLIATNGTPTLKSPDKLSGVFKNFLGRCLEVDVNKRGTSDELVQHPFLRMAAPLSSLSPLVKKTKKI</sequence>
<feature type="transmembrane region" description="Helical" evidence="16">
    <location>
        <begin position="353"/>
        <end position="373"/>
    </location>
</feature>
<evidence type="ECO:0000259" key="18">
    <source>
        <dbReference type="PROSITE" id="PS50011"/>
    </source>
</evidence>
<feature type="transmembrane region" description="Helical" evidence="16">
    <location>
        <begin position="469"/>
        <end position="489"/>
    </location>
</feature>
<dbReference type="Gene3D" id="2.30.29.30">
    <property type="entry name" value="Pleckstrin-homology domain (PH domain)/Phosphotyrosine-binding domain (PTB)"/>
    <property type="match status" value="1"/>
</dbReference>
<evidence type="ECO:0000256" key="16">
    <source>
        <dbReference type="SAM" id="Phobius"/>
    </source>
</evidence>
<feature type="binding site" evidence="14">
    <location>
        <position position="1132"/>
    </location>
    <ligand>
        <name>ATP</name>
        <dbReference type="ChEBI" id="CHEBI:30616"/>
    </ligand>
</feature>
<dbReference type="STRING" id="286115.A0A507CFW4"/>
<organism evidence="21 22">
    <name type="scientific">Synchytrium endobioticum</name>
    <dbReference type="NCBI Taxonomy" id="286115"/>
    <lineage>
        <taxon>Eukaryota</taxon>
        <taxon>Fungi</taxon>
        <taxon>Fungi incertae sedis</taxon>
        <taxon>Chytridiomycota</taxon>
        <taxon>Chytridiomycota incertae sedis</taxon>
        <taxon>Chytridiomycetes</taxon>
        <taxon>Synchytriales</taxon>
        <taxon>Synchytriaceae</taxon>
        <taxon>Synchytrium</taxon>
    </lineage>
</organism>
<dbReference type="CDD" id="cd01093">
    <property type="entry name" value="CRIB_PAK_like"/>
    <property type="match status" value="1"/>
</dbReference>
<evidence type="ECO:0000256" key="7">
    <source>
        <dbReference type="ARBA" id="ARBA00022723"/>
    </source>
</evidence>
<keyword evidence="8 14" id="KW-0547">Nucleotide-binding</keyword>
<feature type="compositionally biased region" description="Polar residues" evidence="15">
    <location>
        <begin position="1032"/>
        <end position="1041"/>
    </location>
</feature>
<feature type="transmembrane region" description="Helical" evidence="16">
    <location>
        <begin position="385"/>
        <end position="410"/>
    </location>
</feature>
<dbReference type="SUPFAM" id="SSF56112">
    <property type="entry name" value="Protein kinase-like (PK-like)"/>
    <property type="match status" value="1"/>
</dbReference>
<evidence type="ECO:0000259" key="20">
    <source>
        <dbReference type="PROSITE" id="PS50850"/>
    </source>
</evidence>